<evidence type="ECO:0000313" key="3">
    <source>
        <dbReference type="Proteomes" id="UP000242188"/>
    </source>
</evidence>
<accession>A0A210R789</accession>
<evidence type="ECO:0000256" key="1">
    <source>
        <dbReference type="SAM" id="SignalP"/>
    </source>
</evidence>
<name>A0A210R789_MIZYE</name>
<dbReference type="AlphaFoldDB" id="A0A210R789"/>
<keyword evidence="3" id="KW-1185">Reference proteome</keyword>
<feature type="chain" id="PRO_5012352009" evidence="1">
    <location>
        <begin position="20"/>
        <end position="281"/>
    </location>
</feature>
<proteinExistence type="predicted"/>
<feature type="signal peptide" evidence="1">
    <location>
        <begin position="1"/>
        <end position="19"/>
    </location>
</feature>
<dbReference type="OrthoDB" id="6116554at2759"/>
<protein>
    <submittedName>
        <fullName evidence="2">Uncharacterized protein</fullName>
    </submittedName>
</protein>
<dbReference type="Proteomes" id="UP000242188">
    <property type="component" value="Unassembled WGS sequence"/>
</dbReference>
<dbReference type="EMBL" id="NEDP02000015">
    <property type="protein sequence ID" value="OWF56862.1"/>
    <property type="molecule type" value="Genomic_DNA"/>
</dbReference>
<comment type="caution">
    <text evidence="2">The sequence shown here is derived from an EMBL/GenBank/DDBJ whole genome shotgun (WGS) entry which is preliminary data.</text>
</comment>
<gene>
    <name evidence="2" type="ORF">KP79_PYT20212</name>
</gene>
<reference evidence="2 3" key="1">
    <citation type="journal article" date="2017" name="Nat. Ecol. Evol.">
        <title>Scallop genome provides insights into evolution of bilaterian karyotype and development.</title>
        <authorList>
            <person name="Wang S."/>
            <person name="Zhang J."/>
            <person name="Jiao W."/>
            <person name="Li J."/>
            <person name="Xun X."/>
            <person name="Sun Y."/>
            <person name="Guo X."/>
            <person name="Huan P."/>
            <person name="Dong B."/>
            <person name="Zhang L."/>
            <person name="Hu X."/>
            <person name="Sun X."/>
            <person name="Wang J."/>
            <person name="Zhao C."/>
            <person name="Wang Y."/>
            <person name="Wang D."/>
            <person name="Huang X."/>
            <person name="Wang R."/>
            <person name="Lv J."/>
            <person name="Li Y."/>
            <person name="Zhang Z."/>
            <person name="Liu B."/>
            <person name="Lu W."/>
            <person name="Hui Y."/>
            <person name="Liang J."/>
            <person name="Zhou Z."/>
            <person name="Hou R."/>
            <person name="Li X."/>
            <person name="Liu Y."/>
            <person name="Li H."/>
            <person name="Ning X."/>
            <person name="Lin Y."/>
            <person name="Zhao L."/>
            <person name="Xing Q."/>
            <person name="Dou J."/>
            <person name="Li Y."/>
            <person name="Mao J."/>
            <person name="Guo H."/>
            <person name="Dou H."/>
            <person name="Li T."/>
            <person name="Mu C."/>
            <person name="Jiang W."/>
            <person name="Fu Q."/>
            <person name="Fu X."/>
            <person name="Miao Y."/>
            <person name="Liu J."/>
            <person name="Yu Q."/>
            <person name="Li R."/>
            <person name="Liao H."/>
            <person name="Li X."/>
            <person name="Kong Y."/>
            <person name="Jiang Z."/>
            <person name="Chourrout D."/>
            <person name="Li R."/>
            <person name="Bao Z."/>
        </authorList>
    </citation>
    <scope>NUCLEOTIDE SEQUENCE [LARGE SCALE GENOMIC DNA]</scope>
    <source>
        <strain evidence="2 3">PY_sf001</strain>
    </source>
</reference>
<keyword evidence="1" id="KW-0732">Signal</keyword>
<evidence type="ECO:0000313" key="2">
    <source>
        <dbReference type="EMBL" id="OWF56862.1"/>
    </source>
</evidence>
<sequence>MKVLVALTLCLALTSTANGSGFLDSLKASFSHIGDAFTQSLHVMGQQATDVGKQLLNQAAEHGKQLLGETAQSLLLGTMNAFSATSAPATKRDLSAITQQLTPFYNLAHATIGSKSHELQGVFQSAMGRLEEISQHITQLSPEEIAAQVDNVVASHHVLANHLLHELQSALTSHQKRNVISDTLSSIGNNIASVFTTHVHAVENILHNTGSVIKQESATIAQSMAETLGQLSGKLAKQVVHIGSTGRVIANQGSNVLHALKDVMSGVMHQALSDVQPDVLN</sequence>
<organism evidence="2 3">
    <name type="scientific">Mizuhopecten yessoensis</name>
    <name type="common">Japanese scallop</name>
    <name type="synonym">Patinopecten yessoensis</name>
    <dbReference type="NCBI Taxonomy" id="6573"/>
    <lineage>
        <taxon>Eukaryota</taxon>
        <taxon>Metazoa</taxon>
        <taxon>Spiralia</taxon>
        <taxon>Lophotrochozoa</taxon>
        <taxon>Mollusca</taxon>
        <taxon>Bivalvia</taxon>
        <taxon>Autobranchia</taxon>
        <taxon>Pteriomorphia</taxon>
        <taxon>Pectinida</taxon>
        <taxon>Pectinoidea</taxon>
        <taxon>Pectinidae</taxon>
        <taxon>Mizuhopecten</taxon>
    </lineage>
</organism>